<name>A0A381YPZ6_9ZZZZ</name>
<keyword evidence="7" id="KW-0456">Lyase</keyword>
<evidence type="ECO:0000256" key="1">
    <source>
        <dbReference type="ARBA" id="ARBA00022485"/>
    </source>
</evidence>
<dbReference type="EMBL" id="UINC01018691">
    <property type="protein sequence ID" value="SVA78731.1"/>
    <property type="molecule type" value="Genomic_DNA"/>
</dbReference>
<reference evidence="9" key="1">
    <citation type="submission" date="2018-05" db="EMBL/GenBank/DDBJ databases">
        <authorList>
            <person name="Lanie J.A."/>
            <person name="Ng W.-L."/>
            <person name="Kazmierczak K.M."/>
            <person name="Andrzejewski T.M."/>
            <person name="Davidsen T.M."/>
            <person name="Wayne K.J."/>
            <person name="Tettelin H."/>
            <person name="Glass J.I."/>
            <person name="Rusch D."/>
            <person name="Podicherti R."/>
            <person name="Tsui H.-C.T."/>
            <person name="Winkler M.E."/>
        </authorList>
    </citation>
    <scope>NUCLEOTIDE SEQUENCE</scope>
</reference>
<keyword evidence="4" id="KW-0460">Magnesium</keyword>
<dbReference type="GO" id="GO:0051539">
    <property type="term" value="F:4 iron, 4 sulfur cluster binding"/>
    <property type="evidence" value="ECO:0007669"/>
    <property type="project" value="UniProtKB-KW"/>
</dbReference>
<keyword evidence="6" id="KW-0411">Iron-sulfur</keyword>
<dbReference type="GO" id="GO:0046872">
    <property type="term" value="F:metal ion binding"/>
    <property type="evidence" value="ECO:0007669"/>
    <property type="project" value="UniProtKB-KW"/>
</dbReference>
<protein>
    <recommendedName>
        <fullName evidence="8">Radical SAM core domain-containing protein</fullName>
    </recommendedName>
</protein>
<dbReference type="Gene3D" id="3.20.20.70">
    <property type="entry name" value="Aldolase class I"/>
    <property type="match status" value="1"/>
</dbReference>
<dbReference type="InterPro" id="IPR013785">
    <property type="entry name" value="Aldolase_TIM"/>
</dbReference>
<keyword evidence="3" id="KW-0479">Metal-binding</keyword>
<accession>A0A381YPZ6</accession>
<dbReference type="AlphaFoldDB" id="A0A381YPZ6"/>
<dbReference type="InterPro" id="IPR024924">
    <property type="entry name" value="7-CO-7-deazaguanine_synth-like"/>
</dbReference>
<dbReference type="PANTHER" id="PTHR42836">
    <property type="entry name" value="7-CARBOXY-7-DEAZAGUANINE SYNTHASE"/>
    <property type="match status" value="1"/>
</dbReference>
<dbReference type="SFLD" id="SFLDS00029">
    <property type="entry name" value="Radical_SAM"/>
    <property type="match status" value="1"/>
</dbReference>
<evidence type="ECO:0000256" key="3">
    <source>
        <dbReference type="ARBA" id="ARBA00022723"/>
    </source>
</evidence>
<evidence type="ECO:0000259" key="8">
    <source>
        <dbReference type="PROSITE" id="PS51918"/>
    </source>
</evidence>
<sequence>MALKINEIYYSVQGESTHAGRPCVFIRLTYCNLRCTYCDTEYAFYEGKDMEITHIMNEIKQWDCNLVEVTGGEPLFQDKCINLLNELINSNYEVMLETGGSLSISDVPKKVIKIVDFKCPSSAMEKKNLWSIVDDLQPHDEVKFVIGNRKDFDWAKDRITEYSLDKICTLLFSPTFEKIDPQLIVEWILVENLPVRMQMQMHKMIWSPDKQGV</sequence>
<keyword evidence="2" id="KW-0949">S-adenosyl-L-methionine</keyword>
<feature type="domain" description="Radical SAM core" evidence="8">
    <location>
        <begin position="18"/>
        <end position="209"/>
    </location>
</feature>
<evidence type="ECO:0000313" key="9">
    <source>
        <dbReference type="EMBL" id="SVA78731.1"/>
    </source>
</evidence>
<dbReference type="Pfam" id="PF04055">
    <property type="entry name" value="Radical_SAM"/>
    <property type="match status" value="1"/>
</dbReference>
<organism evidence="9">
    <name type="scientific">marine metagenome</name>
    <dbReference type="NCBI Taxonomy" id="408172"/>
    <lineage>
        <taxon>unclassified sequences</taxon>
        <taxon>metagenomes</taxon>
        <taxon>ecological metagenomes</taxon>
    </lineage>
</organism>
<dbReference type="SUPFAM" id="SSF102114">
    <property type="entry name" value="Radical SAM enzymes"/>
    <property type="match status" value="1"/>
</dbReference>
<evidence type="ECO:0000256" key="2">
    <source>
        <dbReference type="ARBA" id="ARBA00022691"/>
    </source>
</evidence>
<dbReference type="HAMAP" id="MF_00917">
    <property type="entry name" value="QueE"/>
    <property type="match status" value="1"/>
</dbReference>
<evidence type="ECO:0000256" key="7">
    <source>
        <dbReference type="ARBA" id="ARBA00023239"/>
    </source>
</evidence>
<dbReference type="InterPro" id="IPR058240">
    <property type="entry name" value="rSAM_sf"/>
</dbReference>
<evidence type="ECO:0000256" key="4">
    <source>
        <dbReference type="ARBA" id="ARBA00022842"/>
    </source>
</evidence>
<proteinExistence type="inferred from homology"/>
<dbReference type="InterPro" id="IPR007197">
    <property type="entry name" value="rSAM"/>
</dbReference>
<dbReference type="PROSITE" id="PS51918">
    <property type="entry name" value="RADICAL_SAM"/>
    <property type="match status" value="1"/>
</dbReference>
<gene>
    <name evidence="9" type="ORF">METZ01_LOCUS131585</name>
</gene>
<dbReference type="PIRSF" id="PIRSF000370">
    <property type="entry name" value="QueE"/>
    <property type="match status" value="1"/>
</dbReference>
<keyword evidence="1" id="KW-0004">4Fe-4S</keyword>
<dbReference type="PANTHER" id="PTHR42836:SF1">
    <property type="entry name" value="7-CARBOXY-7-DEAZAGUANINE SYNTHASE"/>
    <property type="match status" value="1"/>
</dbReference>
<keyword evidence="5" id="KW-0408">Iron</keyword>
<evidence type="ECO:0000256" key="5">
    <source>
        <dbReference type="ARBA" id="ARBA00023004"/>
    </source>
</evidence>
<evidence type="ECO:0000256" key="6">
    <source>
        <dbReference type="ARBA" id="ARBA00023014"/>
    </source>
</evidence>
<dbReference type="GO" id="GO:0016829">
    <property type="term" value="F:lyase activity"/>
    <property type="evidence" value="ECO:0007669"/>
    <property type="project" value="UniProtKB-KW"/>
</dbReference>